<dbReference type="SMART" id="SM00530">
    <property type="entry name" value="HTH_XRE"/>
    <property type="match status" value="1"/>
</dbReference>
<keyword evidence="3" id="KW-1185">Reference proteome</keyword>
<comment type="caution">
    <text evidence="2">The sequence shown here is derived from an EMBL/GenBank/DDBJ whole genome shotgun (WGS) entry which is preliminary data.</text>
</comment>
<dbReference type="Gene3D" id="1.10.260.40">
    <property type="entry name" value="lambda repressor-like DNA-binding domains"/>
    <property type="match status" value="1"/>
</dbReference>
<accession>A0A556MY39</accession>
<evidence type="ECO:0000313" key="2">
    <source>
        <dbReference type="EMBL" id="TSJ44825.1"/>
    </source>
</evidence>
<dbReference type="InterPro" id="IPR001387">
    <property type="entry name" value="Cro/C1-type_HTH"/>
</dbReference>
<evidence type="ECO:0000259" key="1">
    <source>
        <dbReference type="PROSITE" id="PS50943"/>
    </source>
</evidence>
<dbReference type="AlphaFoldDB" id="A0A556MY39"/>
<organism evidence="2 3">
    <name type="scientific">Fluviicola chungangensis</name>
    <dbReference type="NCBI Taxonomy" id="2597671"/>
    <lineage>
        <taxon>Bacteria</taxon>
        <taxon>Pseudomonadati</taxon>
        <taxon>Bacteroidota</taxon>
        <taxon>Flavobacteriia</taxon>
        <taxon>Flavobacteriales</taxon>
        <taxon>Crocinitomicaceae</taxon>
        <taxon>Fluviicola</taxon>
    </lineage>
</organism>
<proteinExistence type="predicted"/>
<sequence length="140" mass="16227">MNDEIVVSHAKKLRYLRKKSDRTQVEVASHLGLSQQAYSKLEQGETTFSDETIEKIAEFFKITPAEFENTDGTITVSSNNSNNTHSNNSIDDKLLETFVKIYEQNSILIERNKEIVNDLMIEKDKRIQLLEELLKTKKEY</sequence>
<evidence type="ECO:0000313" key="3">
    <source>
        <dbReference type="Proteomes" id="UP000316008"/>
    </source>
</evidence>
<dbReference type="SUPFAM" id="SSF47413">
    <property type="entry name" value="lambda repressor-like DNA-binding domains"/>
    <property type="match status" value="1"/>
</dbReference>
<dbReference type="InterPro" id="IPR010982">
    <property type="entry name" value="Lambda_DNA-bd_dom_sf"/>
</dbReference>
<feature type="domain" description="HTH cro/C1-type" evidence="1">
    <location>
        <begin position="13"/>
        <end position="67"/>
    </location>
</feature>
<dbReference type="OrthoDB" id="1081711at2"/>
<dbReference type="EMBL" id="VLPL01000004">
    <property type="protein sequence ID" value="TSJ44825.1"/>
    <property type="molecule type" value="Genomic_DNA"/>
</dbReference>
<dbReference type="PROSITE" id="PS50943">
    <property type="entry name" value="HTH_CROC1"/>
    <property type="match status" value="1"/>
</dbReference>
<name>A0A556MY39_9FLAO</name>
<dbReference type="GO" id="GO:0003677">
    <property type="term" value="F:DNA binding"/>
    <property type="evidence" value="ECO:0007669"/>
    <property type="project" value="InterPro"/>
</dbReference>
<gene>
    <name evidence="2" type="ORF">FO442_09500</name>
</gene>
<dbReference type="CDD" id="cd00093">
    <property type="entry name" value="HTH_XRE"/>
    <property type="match status" value="1"/>
</dbReference>
<dbReference type="RefSeq" id="WP_144332939.1">
    <property type="nucleotide sequence ID" value="NZ_VLPL01000004.1"/>
</dbReference>
<dbReference type="Pfam" id="PF01381">
    <property type="entry name" value="HTH_3"/>
    <property type="match status" value="1"/>
</dbReference>
<dbReference type="Proteomes" id="UP000316008">
    <property type="component" value="Unassembled WGS sequence"/>
</dbReference>
<protein>
    <submittedName>
        <fullName evidence="2">Helix-turn-helix transcriptional regulator</fullName>
    </submittedName>
</protein>
<reference evidence="2 3" key="1">
    <citation type="submission" date="2019-07" db="EMBL/GenBank/DDBJ databases">
        <authorList>
            <person name="Huq M.A."/>
        </authorList>
    </citation>
    <scope>NUCLEOTIDE SEQUENCE [LARGE SCALE GENOMIC DNA]</scope>
    <source>
        <strain evidence="2 3">MAH-3</strain>
    </source>
</reference>